<dbReference type="Pfam" id="PF22677">
    <property type="entry name" value="Ble-like_N"/>
    <property type="match status" value="1"/>
</dbReference>
<sequence>MTGRVVHFELPYSDGDRARAFYRDAFGWHTMVIPELDYTGVVTGPTGEDGTGKEPGFINGGMFARGEGEPRGPVVVIDVPDLDAALARVEELGATVVTPKIPVGEMGFAAYFRDPEGSVVGVWQTAGG</sequence>
<keyword evidence="3" id="KW-1185">Reference proteome</keyword>
<name>A0ABU8MF39_9PSEU</name>
<dbReference type="Gene3D" id="3.10.180.10">
    <property type="entry name" value="2,3-Dihydroxybiphenyl 1,2-Dioxygenase, domain 1"/>
    <property type="match status" value="1"/>
</dbReference>
<dbReference type="PANTHER" id="PTHR33993">
    <property type="entry name" value="GLYOXALASE-RELATED"/>
    <property type="match status" value="1"/>
</dbReference>
<dbReference type="InterPro" id="IPR052164">
    <property type="entry name" value="Anthracycline_SecMetBiosynth"/>
</dbReference>
<comment type="caution">
    <text evidence="2">The sequence shown here is derived from an EMBL/GenBank/DDBJ whole genome shotgun (WGS) entry which is preliminary data.</text>
</comment>
<gene>
    <name evidence="2" type="ORF">WCD58_31965</name>
</gene>
<dbReference type="RefSeq" id="WP_337707189.1">
    <property type="nucleotide sequence ID" value="NZ_JBBEGM010000022.1"/>
</dbReference>
<dbReference type="CDD" id="cd07247">
    <property type="entry name" value="SgaA_N_like"/>
    <property type="match status" value="1"/>
</dbReference>
<dbReference type="EMBL" id="JBBEGM010000022">
    <property type="protein sequence ID" value="MEJ2865811.1"/>
    <property type="molecule type" value="Genomic_DNA"/>
</dbReference>
<dbReference type="SUPFAM" id="SSF54593">
    <property type="entry name" value="Glyoxalase/Bleomycin resistance protein/Dihydroxybiphenyl dioxygenase"/>
    <property type="match status" value="1"/>
</dbReference>
<dbReference type="Proteomes" id="UP001369736">
    <property type="component" value="Unassembled WGS sequence"/>
</dbReference>
<reference evidence="2 3" key="1">
    <citation type="submission" date="2024-03" db="EMBL/GenBank/DDBJ databases">
        <title>Actinomycetospora sp. OC33-EN07, a novel actinomycete isolated from wild orchid (Aerides multiflora).</title>
        <authorList>
            <person name="Suriyachadkun C."/>
        </authorList>
    </citation>
    <scope>NUCLEOTIDE SEQUENCE [LARGE SCALE GENOMIC DNA]</scope>
    <source>
        <strain evidence="2 3">OC33-EN07</strain>
    </source>
</reference>
<dbReference type="InterPro" id="IPR037523">
    <property type="entry name" value="VOC_core"/>
</dbReference>
<evidence type="ECO:0000313" key="3">
    <source>
        <dbReference type="Proteomes" id="UP001369736"/>
    </source>
</evidence>
<dbReference type="PROSITE" id="PS51819">
    <property type="entry name" value="VOC"/>
    <property type="match status" value="1"/>
</dbReference>
<dbReference type="InterPro" id="IPR029068">
    <property type="entry name" value="Glyas_Bleomycin-R_OHBP_Dase"/>
</dbReference>
<evidence type="ECO:0000313" key="2">
    <source>
        <dbReference type="EMBL" id="MEJ2865811.1"/>
    </source>
</evidence>
<dbReference type="PANTHER" id="PTHR33993:SF2">
    <property type="entry name" value="VOC DOMAIN-CONTAINING PROTEIN"/>
    <property type="match status" value="1"/>
</dbReference>
<evidence type="ECO:0000259" key="1">
    <source>
        <dbReference type="PROSITE" id="PS51819"/>
    </source>
</evidence>
<feature type="domain" description="VOC" evidence="1">
    <location>
        <begin position="4"/>
        <end position="125"/>
    </location>
</feature>
<accession>A0ABU8MF39</accession>
<organism evidence="2 3">
    <name type="scientific">Actinomycetospora flava</name>
    <dbReference type="NCBI Taxonomy" id="3129232"/>
    <lineage>
        <taxon>Bacteria</taxon>
        <taxon>Bacillati</taxon>
        <taxon>Actinomycetota</taxon>
        <taxon>Actinomycetes</taxon>
        <taxon>Pseudonocardiales</taxon>
        <taxon>Pseudonocardiaceae</taxon>
        <taxon>Actinomycetospora</taxon>
    </lineage>
</organism>
<protein>
    <submittedName>
        <fullName evidence="2">VOC family protein</fullName>
    </submittedName>
</protein>
<proteinExistence type="predicted"/>
<dbReference type="InterPro" id="IPR053863">
    <property type="entry name" value="Glyoxy/Ble-like_N"/>
</dbReference>